<dbReference type="NCBIfam" id="TIGR02527">
    <property type="entry name" value="dot_icm_IcmQ"/>
    <property type="match status" value="1"/>
</dbReference>
<gene>
    <name evidence="1" type="ORF">A1D18_03170</name>
</gene>
<keyword evidence="2" id="KW-1185">Reference proteome</keyword>
<sequence>MLQTEQEIQAALEIKKILEEGIAAGPWQANLFLKGIKKKLEELRDDFVTRVGLEQHHEQLTKDLLAANSAEHTEVYIALYQSQGDNINKWQEVVFSLENYTMGRPIYYNETDVRAAIRLNDRNLNHAYAVVKVHSDAILNDTAEQVRTDREGRKLVSLRASAIQLKNIIRLVHATGEYKVVRNFLVKQN</sequence>
<dbReference type="Pfam" id="PF09475">
    <property type="entry name" value="Dot_icm_IcmQ"/>
    <property type="match status" value="1"/>
</dbReference>
<dbReference type="AlphaFoldDB" id="A0A1J8NIX0"/>
<proteinExistence type="predicted"/>
<evidence type="ECO:0000313" key="1">
    <source>
        <dbReference type="EMBL" id="OIZ95112.1"/>
    </source>
</evidence>
<accession>A0A1J8NIX0</accession>
<dbReference type="RefSeq" id="WP_071662374.1">
    <property type="nucleotide sequence ID" value="NZ_LUKY01000032.1"/>
</dbReference>
<reference evidence="1 2" key="1">
    <citation type="submission" date="2016-03" db="EMBL/GenBank/DDBJ databases">
        <title>Comparative genomics of Rickettsiella.</title>
        <authorList>
            <person name="Chandler C."/>
            <person name="Wang Y."/>
        </authorList>
    </citation>
    <scope>NUCLEOTIDE SEQUENCE [LARGE SCALE GENOMIC DNA]</scope>
    <source>
        <strain evidence="1 2">RCFS May 2013</strain>
    </source>
</reference>
<dbReference type="Gene3D" id="3.20.170.50">
    <property type="entry name" value="Dot/Icm secretion system IcmQ, C-terminal domain"/>
    <property type="match status" value="1"/>
</dbReference>
<evidence type="ECO:0008006" key="3">
    <source>
        <dbReference type="Google" id="ProtNLM"/>
    </source>
</evidence>
<dbReference type="InterPro" id="IPR013365">
    <property type="entry name" value="Dot_Icm_IcmQ"/>
</dbReference>
<name>A0A1J8NIX0_9COXI</name>
<dbReference type="Proteomes" id="UP000183924">
    <property type="component" value="Unassembled WGS sequence"/>
</dbReference>
<dbReference type="InterPro" id="IPR043089">
    <property type="entry name" value="Dot_Icm_IcmQ_C"/>
</dbReference>
<evidence type="ECO:0000313" key="2">
    <source>
        <dbReference type="Proteomes" id="UP000183924"/>
    </source>
</evidence>
<dbReference type="EMBL" id="LUKY01000032">
    <property type="protein sequence ID" value="OIZ95112.1"/>
    <property type="molecule type" value="Genomic_DNA"/>
</dbReference>
<dbReference type="STRING" id="1225476.A1D18_03170"/>
<dbReference type="Gene3D" id="1.20.5.420">
    <property type="entry name" value="Immunoglobulin FC, subunit C"/>
    <property type="match status" value="1"/>
</dbReference>
<comment type="caution">
    <text evidence="1">The sequence shown here is derived from an EMBL/GenBank/DDBJ whole genome shotgun (WGS) entry which is preliminary data.</text>
</comment>
<dbReference type="OrthoDB" id="5645338at2"/>
<organism evidence="1 2">
    <name type="scientific">Candidatus Rickettsiella isopodorum</name>
    <dbReference type="NCBI Taxonomy" id="1225476"/>
    <lineage>
        <taxon>Bacteria</taxon>
        <taxon>Pseudomonadati</taxon>
        <taxon>Pseudomonadota</taxon>
        <taxon>Gammaproteobacteria</taxon>
        <taxon>Legionellales</taxon>
        <taxon>Coxiellaceae</taxon>
        <taxon>Rickettsiella</taxon>
    </lineage>
</organism>
<protein>
    <recommendedName>
        <fullName evidence="3">Dot/Icm secretion system protein IcmQ</fullName>
    </recommendedName>
</protein>